<evidence type="ECO:0000313" key="3">
    <source>
        <dbReference type="EMBL" id="QDU98321.1"/>
    </source>
</evidence>
<dbReference type="EMBL" id="CP036433">
    <property type="protein sequence ID" value="QDU98321.1"/>
    <property type="molecule type" value="Genomic_DNA"/>
</dbReference>
<dbReference type="AlphaFoldDB" id="A0A518E2K4"/>
<evidence type="ECO:0000259" key="2">
    <source>
        <dbReference type="PROSITE" id="PS50110"/>
    </source>
</evidence>
<dbReference type="Proteomes" id="UP000317648">
    <property type="component" value="Chromosome"/>
</dbReference>
<dbReference type="KEGG" id="lcre:Pla8534_61880"/>
<dbReference type="PANTHER" id="PTHR44520:SF2">
    <property type="entry name" value="RESPONSE REGULATOR RCP1"/>
    <property type="match status" value="1"/>
</dbReference>
<sequence>MTESINILIVDDDEVDAELMRRTLSKSEINPRLFFAYDGVHALEILRGTGGEPKLERPYLILLDLKMPRMNGIEFLEELRNDPELRRSVVFVITTSRDDQDRLAAYDRNIAGYVVKSSVGERSLDLTRLLEYYRNLVELP</sequence>
<gene>
    <name evidence="3" type="primary">rcp1_5</name>
    <name evidence="3" type="ORF">Pla8534_61880</name>
</gene>
<feature type="domain" description="Response regulatory" evidence="2">
    <location>
        <begin position="6"/>
        <end position="131"/>
    </location>
</feature>
<dbReference type="SMART" id="SM00448">
    <property type="entry name" value="REC"/>
    <property type="match status" value="1"/>
</dbReference>
<dbReference type="Pfam" id="PF00072">
    <property type="entry name" value="Response_reg"/>
    <property type="match status" value="1"/>
</dbReference>
<keyword evidence="4" id="KW-1185">Reference proteome</keyword>
<dbReference type="Gene3D" id="3.40.50.2300">
    <property type="match status" value="1"/>
</dbReference>
<evidence type="ECO:0000256" key="1">
    <source>
        <dbReference type="PROSITE-ProRule" id="PRU00169"/>
    </source>
</evidence>
<dbReference type="PROSITE" id="PS50110">
    <property type="entry name" value="RESPONSE_REGULATORY"/>
    <property type="match status" value="1"/>
</dbReference>
<dbReference type="CDD" id="cd17557">
    <property type="entry name" value="REC_Rcp-like"/>
    <property type="match status" value="1"/>
</dbReference>
<proteinExistence type="predicted"/>
<protein>
    <submittedName>
        <fullName evidence="3">Response regulator rcp1</fullName>
    </submittedName>
</protein>
<organism evidence="3 4">
    <name type="scientific">Lignipirellula cremea</name>
    <dbReference type="NCBI Taxonomy" id="2528010"/>
    <lineage>
        <taxon>Bacteria</taxon>
        <taxon>Pseudomonadati</taxon>
        <taxon>Planctomycetota</taxon>
        <taxon>Planctomycetia</taxon>
        <taxon>Pirellulales</taxon>
        <taxon>Pirellulaceae</taxon>
        <taxon>Lignipirellula</taxon>
    </lineage>
</organism>
<dbReference type="SUPFAM" id="SSF52172">
    <property type="entry name" value="CheY-like"/>
    <property type="match status" value="1"/>
</dbReference>
<dbReference type="RefSeq" id="WP_145057485.1">
    <property type="nucleotide sequence ID" value="NZ_CP036433.1"/>
</dbReference>
<reference evidence="3 4" key="1">
    <citation type="submission" date="2019-02" db="EMBL/GenBank/DDBJ databases">
        <title>Deep-cultivation of Planctomycetes and their phenomic and genomic characterization uncovers novel biology.</title>
        <authorList>
            <person name="Wiegand S."/>
            <person name="Jogler M."/>
            <person name="Boedeker C."/>
            <person name="Pinto D."/>
            <person name="Vollmers J."/>
            <person name="Rivas-Marin E."/>
            <person name="Kohn T."/>
            <person name="Peeters S.H."/>
            <person name="Heuer A."/>
            <person name="Rast P."/>
            <person name="Oberbeckmann S."/>
            <person name="Bunk B."/>
            <person name="Jeske O."/>
            <person name="Meyerdierks A."/>
            <person name="Storesund J.E."/>
            <person name="Kallscheuer N."/>
            <person name="Luecker S."/>
            <person name="Lage O.M."/>
            <person name="Pohl T."/>
            <person name="Merkel B.J."/>
            <person name="Hornburger P."/>
            <person name="Mueller R.-W."/>
            <person name="Bruemmer F."/>
            <person name="Labrenz M."/>
            <person name="Spormann A.M."/>
            <person name="Op den Camp H."/>
            <person name="Overmann J."/>
            <person name="Amann R."/>
            <person name="Jetten M.S.M."/>
            <person name="Mascher T."/>
            <person name="Medema M.H."/>
            <person name="Devos D.P."/>
            <person name="Kaster A.-K."/>
            <person name="Ovreas L."/>
            <person name="Rohde M."/>
            <person name="Galperin M.Y."/>
            <person name="Jogler C."/>
        </authorList>
    </citation>
    <scope>NUCLEOTIDE SEQUENCE [LARGE SCALE GENOMIC DNA]</scope>
    <source>
        <strain evidence="3 4">Pla85_3_4</strain>
    </source>
</reference>
<evidence type="ECO:0000313" key="4">
    <source>
        <dbReference type="Proteomes" id="UP000317648"/>
    </source>
</evidence>
<keyword evidence="1" id="KW-0597">Phosphoprotein</keyword>
<dbReference type="InterPro" id="IPR011006">
    <property type="entry name" value="CheY-like_superfamily"/>
</dbReference>
<dbReference type="GO" id="GO:0000160">
    <property type="term" value="P:phosphorelay signal transduction system"/>
    <property type="evidence" value="ECO:0007669"/>
    <property type="project" value="InterPro"/>
</dbReference>
<dbReference type="PANTHER" id="PTHR44520">
    <property type="entry name" value="RESPONSE REGULATOR RCP1-RELATED"/>
    <property type="match status" value="1"/>
</dbReference>
<dbReference type="InterPro" id="IPR052893">
    <property type="entry name" value="TCS_response_regulator"/>
</dbReference>
<accession>A0A518E2K4</accession>
<dbReference type="InterPro" id="IPR001789">
    <property type="entry name" value="Sig_transdc_resp-reg_receiver"/>
</dbReference>
<feature type="modified residue" description="4-aspartylphosphate" evidence="1">
    <location>
        <position position="64"/>
    </location>
</feature>
<dbReference type="OrthoDB" id="195863at2"/>
<name>A0A518E2K4_9BACT</name>